<feature type="non-terminal residue" evidence="2">
    <location>
        <position position="1"/>
    </location>
</feature>
<feature type="region of interest" description="Disordered" evidence="1">
    <location>
        <begin position="1"/>
        <end position="29"/>
    </location>
</feature>
<reference evidence="2" key="1">
    <citation type="submission" date="2023-10" db="EMBL/GenBank/DDBJ databases">
        <title>Genome assembly of Pristionchus species.</title>
        <authorList>
            <person name="Yoshida K."/>
            <person name="Sommer R.J."/>
        </authorList>
    </citation>
    <scope>NUCLEOTIDE SEQUENCE</scope>
    <source>
        <strain evidence="2">RS5133</strain>
    </source>
</reference>
<feature type="non-terminal residue" evidence="2">
    <location>
        <position position="85"/>
    </location>
</feature>
<sequence>QRRASDKTLTEKSVGGARSPRPTSAKAIRTSRDITPHYDWSPSAMQDFMQAWSTHSIGKRAQFVERAYNEAGFRCRFTDTLDLFE</sequence>
<gene>
    <name evidence="2" type="ORF">PFISCL1PPCAC_3720</name>
</gene>
<feature type="compositionally biased region" description="Basic and acidic residues" evidence="1">
    <location>
        <begin position="1"/>
        <end position="10"/>
    </location>
</feature>
<organism evidence="2 3">
    <name type="scientific">Pristionchus fissidentatus</name>
    <dbReference type="NCBI Taxonomy" id="1538716"/>
    <lineage>
        <taxon>Eukaryota</taxon>
        <taxon>Metazoa</taxon>
        <taxon>Ecdysozoa</taxon>
        <taxon>Nematoda</taxon>
        <taxon>Chromadorea</taxon>
        <taxon>Rhabditida</taxon>
        <taxon>Rhabditina</taxon>
        <taxon>Diplogasteromorpha</taxon>
        <taxon>Diplogasteroidea</taxon>
        <taxon>Neodiplogasteridae</taxon>
        <taxon>Pristionchus</taxon>
    </lineage>
</organism>
<dbReference type="EMBL" id="BTSY01000001">
    <property type="protein sequence ID" value="GMT12423.1"/>
    <property type="molecule type" value="Genomic_DNA"/>
</dbReference>
<protein>
    <submittedName>
        <fullName evidence="2">Uncharacterized protein</fullName>
    </submittedName>
</protein>
<name>A0AAV5V074_9BILA</name>
<dbReference type="AlphaFoldDB" id="A0AAV5V074"/>
<keyword evidence="3" id="KW-1185">Reference proteome</keyword>
<accession>A0AAV5V074</accession>
<comment type="caution">
    <text evidence="2">The sequence shown here is derived from an EMBL/GenBank/DDBJ whole genome shotgun (WGS) entry which is preliminary data.</text>
</comment>
<evidence type="ECO:0000256" key="1">
    <source>
        <dbReference type="SAM" id="MobiDB-lite"/>
    </source>
</evidence>
<dbReference type="Proteomes" id="UP001432322">
    <property type="component" value="Unassembled WGS sequence"/>
</dbReference>
<proteinExistence type="predicted"/>
<evidence type="ECO:0000313" key="3">
    <source>
        <dbReference type="Proteomes" id="UP001432322"/>
    </source>
</evidence>
<evidence type="ECO:0000313" key="2">
    <source>
        <dbReference type="EMBL" id="GMT12423.1"/>
    </source>
</evidence>